<comment type="cofactor">
    <cofactor evidence="1 4">
        <name>a divalent metal cation</name>
        <dbReference type="ChEBI" id="CHEBI:60240"/>
    </cofactor>
</comment>
<dbReference type="NCBIfam" id="TIGR00172">
    <property type="entry name" value="maf"/>
    <property type="match status" value="1"/>
</dbReference>
<evidence type="ECO:0000313" key="5">
    <source>
        <dbReference type="EMBL" id="MBO1927644.1"/>
    </source>
</evidence>
<comment type="catalytic activity">
    <reaction evidence="4">
        <text>UTP + H2O = UMP + diphosphate + H(+)</text>
        <dbReference type="Rhea" id="RHEA:29395"/>
        <dbReference type="ChEBI" id="CHEBI:15377"/>
        <dbReference type="ChEBI" id="CHEBI:15378"/>
        <dbReference type="ChEBI" id="CHEBI:33019"/>
        <dbReference type="ChEBI" id="CHEBI:46398"/>
        <dbReference type="ChEBI" id="CHEBI:57865"/>
        <dbReference type="EC" id="3.6.1.9"/>
    </reaction>
</comment>
<feature type="active site" description="Proton acceptor" evidence="4">
    <location>
        <position position="74"/>
    </location>
</feature>
<dbReference type="EMBL" id="JAGETV010000015">
    <property type="protein sequence ID" value="MBO1927644.1"/>
    <property type="molecule type" value="Genomic_DNA"/>
</dbReference>
<dbReference type="SUPFAM" id="SSF52972">
    <property type="entry name" value="ITPase-like"/>
    <property type="match status" value="1"/>
</dbReference>
<proteinExistence type="inferred from homology"/>
<dbReference type="PIRSF" id="PIRSF006305">
    <property type="entry name" value="Maf"/>
    <property type="match status" value="1"/>
</dbReference>
<evidence type="ECO:0000256" key="1">
    <source>
        <dbReference type="ARBA" id="ARBA00001968"/>
    </source>
</evidence>
<dbReference type="Gene3D" id="3.90.950.10">
    <property type="match status" value="1"/>
</dbReference>
<sequence length="195" mass="21327">MQNSAVYLASSSPRRHELLEQLGIEFTVVLAEIDETPQANEAPLAYLVRMAEHKAEAAAIKIDVNDDDWIIAGDTSLVLDGEILGKPNDANHAKSMLSQLSGRGHQVYSSIAVWHQGKVQSSVNITEVNFAEIEEDEITAYVASGEPMDKAGAYAIQGQAARWVKNINGSYSGVMGLPLYELSQLLKQNGFHLRF</sequence>
<gene>
    <name evidence="5" type="primary">maf</name>
    <name evidence="5" type="ORF">J3998_08650</name>
</gene>
<comment type="subcellular location">
    <subcellularLocation>
        <location evidence="4">Cytoplasm</location>
    </subcellularLocation>
</comment>
<keyword evidence="3 4" id="KW-0546">Nucleotide metabolism</keyword>
<comment type="similarity">
    <text evidence="4">Belongs to the Maf family. YhdE subfamily.</text>
</comment>
<keyword evidence="6" id="KW-1185">Reference proteome</keyword>
<evidence type="ECO:0000256" key="2">
    <source>
        <dbReference type="ARBA" id="ARBA00022801"/>
    </source>
</evidence>
<protein>
    <recommendedName>
        <fullName evidence="4">dTTP/UTP pyrophosphatase</fullName>
        <shortName evidence="4">dTTPase/UTPase</shortName>
        <ecNumber evidence="4">3.6.1.9</ecNumber>
    </recommendedName>
    <alternativeName>
        <fullName evidence="4">Nucleoside triphosphate pyrophosphatase</fullName>
    </alternativeName>
    <alternativeName>
        <fullName evidence="4">Nucleotide pyrophosphatase</fullName>
        <shortName evidence="4">Nucleotide PPase</shortName>
    </alternativeName>
</protein>
<reference evidence="5 6" key="1">
    <citation type="submission" date="2021-03" db="EMBL/GenBank/DDBJ databases">
        <title>Thiomicrorhabdus sp.nov.,novel sulfur-oxidizing bacteria isolated from coastal sediment.</title>
        <authorList>
            <person name="Liu X."/>
        </authorList>
    </citation>
    <scope>NUCLEOTIDE SEQUENCE [LARGE SCALE GENOMIC DNA]</scope>
    <source>
        <strain evidence="5 6">6S2-11</strain>
    </source>
</reference>
<accession>A0ABS3Q5Q0</accession>
<comment type="function">
    <text evidence="4">Nucleoside triphosphate pyrophosphatase that hydrolyzes dTTP and UTP. May have a dual role in cell division arrest and in preventing the incorporation of modified nucleotides into cellular nucleic acids.</text>
</comment>
<dbReference type="HAMAP" id="MF_00528">
    <property type="entry name" value="Maf"/>
    <property type="match status" value="1"/>
</dbReference>
<feature type="site" description="Important for substrate specificity" evidence="4">
    <location>
        <position position="14"/>
    </location>
</feature>
<dbReference type="PANTHER" id="PTHR43213">
    <property type="entry name" value="BIFUNCTIONAL DTTP/UTP PYROPHOSPHATASE/METHYLTRANSFERASE PROTEIN-RELATED"/>
    <property type="match status" value="1"/>
</dbReference>
<name>A0ABS3Q5Q0_9GAMM</name>
<dbReference type="Proteomes" id="UP000664835">
    <property type="component" value="Unassembled WGS sequence"/>
</dbReference>
<feature type="site" description="Important for substrate specificity" evidence="4">
    <location>
        <position position="157"/>
    </location>
</feature>
<keyword evidence="4" id="KW-0963">Cytoplasm</keyword>
<feature type="site" description="Important for substrate specificity" evidence="4">
    <location>
        <position position="75"/>
    </location>
</feature>
<dbReference type="CDD" id="cd00555">
    <property type="entry name" value="Maf"/>
    <property type="match status" value="1"/>
</dbReference>
<dbReference type="PANTHER" id="PTHR43213:SF5">
    <property type="entry name" value="BIFUNCTIONAL DTTP_UTP PYROPHOSPHATASE_METHYLTRANSFERASE PROTEIN-RELATED"/>
    <property type="match status" value="1"/>
</dbReference>
<keyword evidence="2 4" id="KW-0378">Hydrolase</keyword>
<dbReference type="InterPro" id="IPR029001">
    <property type="entry name" value="ITPase-like_fam"/>
</dbReference>
<organism evidence="5 6">
    <name type="scientific">Thiomicrorhabdus marina</name>
    <dbReference type="NCBI Taxonomy" id="2818442"/>
    <lineage>
        <taxon>Bacteria</taxon>
        <taxon>Pseudomonadati</taxon>
        <taxon>Pseudomonadota</taxon>
        <taxon>Gammaproteobacteria</taxon>
        <taxon>Thiotrichales</taxon>
        <taxon>Piscirickettsiaceae</taxon>
        <taxon>Thiomicrorhabdus</taxon>
    </lineage>
</organism>
<comment type="catalytic activity">
    <reaction evidence="4">
        <text>dTTP + H2O = dTMP + diphosphate + H(+)</text>
        <dbReference type="Rhea" id="RHEA:28534"/>
        <dbReference type="ChEBI" id="CHEBI:15377"/>
        <dbReference type="ChEBI" id="CHEBI:15378"/>
        <dbReference type="ChEBI" id="CHEBI:33019"/>
        <dbReference type="ChEBI" id="CHEBI:37568"/>
        <dbReference type="ChEBI" id="CHEBI:63528"/>
        <dbReference type="EC" id="3.6.1.9"/>
    </reaction>
</comment>
<evidence type="ECO:0000313" key="6">
    <source>
        <dbReference type="Proteomes" id="UP000664835"/>
    </source>
</evidence>
<dbReference type="RefSeq" id="WP_208150160.1">
    <property type="nucleotide sequence ID" value="NZ_JAGETV010000015.1"/>
</dbReference>
<evidence type="ECO:0000256" key="3">
    <source>
        <dbReference type="ARBA" id="ARBA00023080"/>
    </source>
</evidence>
<evidence type="ECO:0000256" key="4">
    <source>
        <dbReference type="HAMAP-Rule" id="MF_00528"/>
    </source>
</evidence>
<comment type="caution">
    <text evidence="5">The sequence shown here is derived from an EMBL/GenBank/DDBJ whole genome shotgun (WGS) entry which is preliminary data.</text>
</comment>
<dbReference type="EC" id="3.6.1.9" evidence="4"/>
<dbReference type="InterPro" id="IPR003697">
    <property type="entry name" value="Maf-like"/>
</dbReference>
<comment type="caution">
    <text evidence="4">Lacks conserved residue(s) required for the propagation of feature annotation.</text>
</comment>
<dbReference type="Pfam" id="PF02545">
    <property type="entry name" value="Maf"/>
    <property type="match status" value="1"/>
</dbReference>